<gene>
    <name evidence="1" type="ORF">BYL167_LOCUS76623</name>
    <name evidence="2" type="ORF">GIL414_LOCUS88389</name>
</gene>
<evidence type="ECO:0000313" key="2">
    <source>
        <dbReference type="EMBL" id="CAF5228879.1"/>
    </source>
</evidence>
<evidence type="ECO:0000313" key="1">
    <source>
        <dbReference type="EMBL" id="CAF5168433.1"/>
    </source>
</evidence>
<dbReference type="EMBL" id="CAJOBJ010385556">
    <property type="protein sequence ID" value="CAF5228879.1"/>
    <property type="molecule type" value="Genomic_DNA"/>
</dbReference>
<proteinExistence type="predicted"/>
<accession>A0A8S3KDI6</accession>
<sequence>MDQNDEQAKLSNPQKIITSLVAGACA</sequence>
<name>A0A8S3KDI6_9BILA</name>
<dbReference type="Proteomes" id="UP000681720">
    <property type="component" value="Unassembled WGS sequence"/>
</dbReference>
<dbReference type="AlphaFoldDB" id="A0A8S3KDI6"/>
<organism evidence="2 3">
    <name type="scientific">Rotaria magnacalcarata</name>
    <dbReference type="NCBI Taxonomy" id="392030"/>
    <lineage>
        <taxon>Eukaryota</taxon>
        <taxon>Metazoa</taxon>
        <taxon>Spiralia</taxon>
        <taxon>Gnathifera</taxon>
        <taxon>Rotifera</taxon>
        <taxon>Eurotatoria</taxon>
        <taxon>Bdelloidea</taxon>
        <taxon>Philodinida</taxon>
        <taxon>Philodinidae</taxon>
        <taxon>Rotaria</taxon>
    </lineage>
</organism>
<dbReference type="Proteomes" id="UP000681967">
    <property type="component" value="Unassembled WGS sequence"/>
</dbReference>
<evidence type="ECO:0000313" key="3">
    <source>
        <dbReference type="Proteomes" id="UP000681720"/>
    </source>
</evidence>
<protein>
    <submittedName>
        <fullName evidence="2">Uncharacterized protein</fullName>
    </submittedName>
</protein>
<feature type="non-terminal residue" evidence="2">
    <location>
        <position position="1"/>
    </location>
</feature>
<comment type="caution">
    <text evidence="2">The sequence shown here is derived from an EMBL/GenBank/DDBJ whole genome shotgun (WGS) entry which is preliminary data.</text>
</comment>
<dbReference type="EMBL" id="CAJOBH010276786">
    <property type="protein sequence ID" value="CAF5168433.1"/>
    <property type="molecule type" value="Genomic_DNA"/>
</dbReference>
<reference evidence="2" key="1">
    <citation type="submission" date="2021-02" db="EMBL/GenBank/DDBJ databases">
        <authorList>
            <person name="Nowell W R."/>
        </authorList>
    </citation>
    <scope>NUCLEOTIDE SEQUENCE</scope>
</reference>